<proteinExistence type="inferred from homology"/>
<accession>A0ABR9ZYL6</accession>
<dbReference type="RefSeq" id="WP_194703224.1">
    <property type="nucleotide sequence ID" value="NZ_JADKNH010000012.1"/>
</dbReference>
<dbReference type="Pfam" id="PF25990">
    <property type="entry name" value="Beta-barrel_YknX"/>
    <property type="match status" value="1"/>
</dbReference>
<dbReference type="Gene3D" id="2.40.50.100">
    <property type="match status" value="1"/>
</dbReference>
<feature type="domain" description="Multidrug resistance protein MdtA-like barrel-sandwich hybrid" evidence="7">
    <location>
        <begin position="44"/>
        <end position="134"/>
    </location>
</feature>
<dbReference type="PANTHER" id="PTHR30386:SF26">
    <property type="entry name" value="TRANSPORT PROTEIN COMB"/>
    <property type="match status" value="1"/>
</dbReference>
<dbReference type="PANTHER" id="PTHR30386">
    <property type="entry name" value="MEMBRANE FUSION SUBUNIT OF EMRAB-TOLC MULTIDRUG EFFLUX PUMP"/>
    <property type="match status" value="1"/>
</dbReference>
<keyword evidence="4 6" id="KW-1133">Transmembrane helix</keyword>
<comment type="subcellular location">
    <subcellularLocation>
        <location evidence="1">Membrane</location>
        <topology evidence="1">Single-pass membrane protein</topology>
    </subcellularLocation>
</comment>
<evidence type="ECO:0000259" key="8">
    <source>
        <dbReference type="Pfam" id="PF25990"/>
    </source>
</evidence>
<evidence type="ECO:0000256" key="3">
    <source>
        <dbReference type="ARBA" id="ARBA00022692"/>
    </source>
</evidence>
<dbReference type="Pfam" id="PF25917">
    <property type="entry name" value="BSH_RND"/>
    <property type="match status" value="1"/>
</dbReference>
<feature type="domain" description="YknX-like beta-barrel" evidence="8">
    <location>
        <begin position="141"/>
        <end position="229"/>
    </location>
</feature>
<dbReference type="SUPFAM" id="SSF111369">
    <property type="entry name" value="HlyD-like secretion proteins"/>
    <property type="match status" value="1"/>
</dbReference>
<feature type="transmembrane region" description="Helical" evidence="6">
    <location>
        <begin position="7"/>
        <end position="24"/>
    </location>
</feature>
<gene>
    <name evidence="9" type="ORF">ISU02_17920</name>
</gene>
<evidence type="ECO:0000313" key="9">
    <source>
        <dbReference type="EMBL" id="MBF4694980.1"/>
    </source>
</evidence>
<keyword evidence="3 6" id="KW-0812">Transmembrane</keyword>
<evidence type="ECO:0000256" key="1">
    <source>
        <dbReference type="ARBA" id="ARBA00004167"/>
    </source>
</evidence>
<evidence type="ECO:0000259" key="7">
    <source>
        <dbReference type="Pfam" id="PF25917"/>
    </source>
</evidence>
<dbReference type="InterPro" id="IPR058636">
    <property type="entry name" value="Beta-barrel_YknX"/>
</dbReference>
<comment type="caution">
    <text evidence="9">The sequence shown here is derived from an EMBL/GenBank/DDBJ whole genome shotgun (WGS) entry which is preliminary data.</text>
</comment>
<dbReference type="InterPro" id="IPR050739">
    <property type="entry name" value="MFP"/>
</dbReference>
<keyword evidence="5 6" id="KW-0472">Membrane</keyword>
<dbReference type="Gene3D" id="2.40.30.170">
    <property type="match status" value="1"/>
</dbReference>
<dbReference type="Proteomes" id="UP000614200">
    <property type="component" value="Unassembled WGS sequence"/>
</dbReference>
<evidence type="ECO:0000256" key="5">
    <source>
        <dbReference type="ARBA" id="ARBA00023136"/>
    </source>
</evidence>
<dbReference type="EMBL" id="JADKNH010000012">
    <property type="protein sequence ID" value="MBF4694980.1"/>
    <property type="molecule type" value="Genomic_DNA"/>
</dbReference>
<name>A0ABR9ZYL6_9FIRM</name>
<protein>
    <submittedName>
        <fullName evidence="9">HlyD family secretion protein</fullName>
    </submittedName>
</protein>
<sequence>MKKVKAIMSIVLLVLIVGGAYWGYQFYYQSSHYFITENAQVSANMITVTPEITGKVDSWNIKEGDMIKEGAILGVQDVSMLLSSNVINPAALSSSADAIVSKAEIKAPISGKVIHTTIVEGQVLSPGMEAAIIADTEHIFIKANVEETDIFKIEQGQTVDITVDAFGNKPFYGYVQSIGQATQSVFSPFPTLNTSGNFTKQTQLIPVKISIINDEGLILMPGMNTKVKIHVK</sequence>
<evidence type="ECO:0000256" key="4">
    <source>
        <dbReference type="ARBA" id="ARBA00022989"/>
    </source>
</evidence>
<keyword evidence="10" id="KW-1185">Reference proteome</keyword>
<reference evidence="9 10" key="1">
    <citation type="submission" date="2020-11" db="EMBL/GenBank/DDBJ databases">
        <title>Fusibacter basophilias sp. nov.</title>
        <authorList>
            <person name="Qiu D."/>
        </authorList>
    </citation>
    <scope>NUCLEOTIDE SEQUENCE [LARGE SCALE GENOMIC DNA]</scope>
    <source>
        <strain evidence="9 10">Q10-2</strain>
    </source>
</reference>
<evidence type="ECO:0000256" key="6">
    <source>
        <dbReference type="SAM" id="Phobius"/>
    </source>
</evidence>
<comment type="similarity">
    <text evidence="2">Belongs to the membrane fusion protein (MFP) (TC 8.A.1) family.</text>
</comment>
<organism evidence="9 10">
    <name type="scientific">Fusibacter ferrireducens</name>
    <dbReference type="NCBI Taxonomy" id="2785058"/>
    <lineage>
        <taxon>Bacteria</taxon>
        <taxon>Bacillati</taxon>
        <taxon>Bacillota</taxon>
        <taxon>Clostridia</taxon>
        <taxon>Eubacteriales</taxon>
        <taxon>Eubacteriales Family XII. Incertae Sedis</taxon>
        <taxon>Fusibacter</taxon>
    </lineage>
</organism>
<dbReference type="InterPro" id="IPR058625">
    <property type="entry name" value="MdtA-like_BSH"/>
</dbReference>
<evidence type="ECO:0000256" key="2">
    <source>
        <dbReference type="ARBA" id="ARBA00009477"/>
    </source>
</evidence>
<evidence type="ECO:0000313" key="10">
    <source>
        <dbReference type="Proteomes" id="UP000614200"/>
    </source>
</evidence>